<accession>A0A3E2U0H4</accession>
<reference evidence="1 2" key="1">
    <citation type="submission" date="2018-08" db="EMBL/GenBank/DDBJ databases">
        <title>A genome reference for cultivated species of the human gut microbiota.</title>
        <authorList>
            <person name="Zou Y."/>
            <person name="Xue W."/>
            <person name="Luo G."/>
        </authorList>
    </citation>
    <scope>NUCLEOTIDE SEQUENCE [LARGE SCALE GENOMIC DNA]</scope>
    <source>
        <strain evidence="1 2">AF31-14AC</strain>
    </source>
</reference>
<name>A0A3E2U0H4_9FIRM</name>
<proteinExistence type="predicted"/>
<gene>
    <name evidence="1" type="ORF">DWZ25_04875</name>
</gene>
<organism evidence="1 2">
    <name type="scientific">Faecalibacterium prausnitzii</name>
    <dbReference type="NCBI Taxonomy" id="853"/>
    <lineage>
        <taxon>Bacteria</taxon>
        <taxon>Bacillati</taxon>
        <taxon>Bacillota</taxon>
        <taxon>Clostridia</taxon>
        <taxon>Eubacteriales</taxon>
        <taxon>Oscillospiraceae</taxon>
        <taxon>Faecalibacterium</taxon>
    </lineage>
</organism>
<dbReference type="AlphaFoldDB" id="A0A3E2U0H4"/>
<dbReference type="EMBL" id="QVES01000003">
    <property type="protein sequence ID" value="RGB88520.1"/>
    <property type="molecule type" value="Genomic_DNA"/>
</dbReference>
<protein>
    <submittedName>
        <fullName evidence="1">Uncharacterized protein</fullName>
    </submittedName>
</protein>
<dbReference type="RefSeq" id="WP_113621517.1">
    <property type="nucleotide sequence ID" value="NZ_CP030777.1"/>
</dbReference>
<evidence type="ECO:0000313" key="1">
    <source>
        <dbReference type="EMBL" id="RGB88520.1"/>
    </source>
</evidence>
<dbReference type="Proteomes" id="UP000260782">
    <property type="component" value="Unassembled WGS sequence"/>
</dbReference>
<comment type="caution">
    <text evidence="1">The sequence shown here is derived from an EMBL/GenBank/DDBJ whole genome shotgun (WGS) entry which is preliminary data.</text>
</comment>
<evidence type="ECO:0000313" key="2">
    <source>
        <dbReference type="Proteomes" id="UP000260782"/>
    </source>
</evidence>
<sequence length="461" mass="54760">MIGLERFSLYQNEDELKADLEQTNLVNCLSWNFLIQRDRKGEDGKLTDKFMNEMLFYAVKEEEPWEGLNCFIYDYRPVFYSNALACALLTLKYLSAEEVPFKELMCDKQKGETTKNNHGIDADVQRLKEKLDSFLKYENEILMSEGKENGYIQTMYPCRYIPSINQESVKDFLAPVIRKIAKDMIEDEGGEEDEYIEINRTMALIKNQLNVYQINRKKNKKNEKHEVDSEYDIIDDENESTDQRQRKTRLKKLYKSFFNELLEIEKSDYAEASWSERVMNQFVKEMIYHCREVIELENYLSIIKFIPKGTSKERKRLIEEEINMRLFDFTEKRCVPIVFYSDKLIIRPGTLSNKNYICFLKKVTMILYMYAGMDAKSAYKRLSDYVNQKPYLINKDDGERMNLFEFKPIEYIGDQEERKSFLISTMSHIMRAFYDREPYEPTGEPQSFWASVIDSTVLSTQ</sequence>